<dbReference type="Pfam" id="PF03975">
    <property type="entry name" value="CheD"/>
    <property type="match status" value="1"/>
</dbReference>
<keyword evidence="2 3" id="KW-0378">Hydrolase</keyword>
<dbReference type="CDD" id="cd16352">
    <property type="entry name" value="CheD"/>
    <property type="match status" value="1"/>
</dbReference>
<evidence type="ECO:0000313" key="5">
    <source>
        <dbReference type="Proteomes" id="UP001205861"/>
    </source>
</evidence>
<accession>A0ABT2BQS2</accession>
<evidence type="ECO:0000256" key="1">
    <source>
        <dbReference type="ARBA" id="ARBA00022500"/>
    </source>
</evidence>
<dbReference type="PANTHER" id="PTHR35147:SF1">
    <property type="entry name" value="CHEMORECEPTOR GLUTAMINE DEAMIDASE CHED-RELATED"/>
    <property type="match status" value="1"/>
</dbReference>
<dbReference type="InterPro" id="IPR038592">
    <property type="entry name" value="CheD-like_sf"/>
</dbReference>
<dbReference type="Proteomes" id="UP001205861">
    <property type="component" value="Unassembled WGS sequence"/>
</dbReference>
<comment type="function">
    <text evidence="3">Probably deamidates glutamine residues to glutamate on methyl-accepting chemotaxis receptors (MCPs), playing an important role in chemotaxis.</text>
</comment>
<dbReference type="Gene3D" id="3.30.1330.200">
    <property type="match status" value="1"/>
</dbReference>
<dbReference type="InterPro" id="IPR011324">
    <property type="entry name" value="Cytotoxic_necrot_fac-like_cat"/>
</dbReference>
<dbReference type="InterPro" id="IPR005659">
    <property type="entry name" value="Chemorcpt_Glu_NH3ase_CheD"/>
</dbReference>
<reference evidence="4 5" key="1">
    <citation type="submission" date="2022-08" db="EMBL/GenBank/DDBJ databases">
        <title>Reclassification of Massilia species as members of the genera Telluria, Duganella, Pseudoduganella, Mokoshia gen. nov. and Zemynaea gen. nov. using orthogonal and non-orthogonal genome-based approaches.</title>
        <authorList>
            <person name="Bowman J.P."/>
        </authorList>
    </citation>
    <scope>NUCLEOTIDE SEQUENCE [LARGE SCALE GENOMIC DNA]</scope>
    <source>
        <strain evidence="4 5">JCM 31607</strain>
    </source>
</reference>
<proteinExistence type="inferred from homology"/>
<dbReference type="EC" id="3.5.1.44" evidence="3"/>
<sequence>MNEPDLVHVRIGQLAIGHSPTILKATLGSCIGVALLWRARGVYGLAHCLLPLAPDASIGHGRARYVDQAVISLLDAMGAMAEHHAEIEAHLAGGGNMMQRTPAAGRVLPVGQLNIEAAQRVLEAHGIKVHSADLAGFHARQIQVDCASGSVKVTRVPAPDGAR</sequence>
<dbReference type="HAMAP" id="MF_01440">
    <property type="entry name" value="CheD"/>
    <property type="match status" value="1"/>
</dbReference>
<dbReference type="RefSeq" id="WP_258858393.1">
    <property type="nucleotide sequence ID" value="NZ_JANUGV010000009.1"/>
</dbReference>
<evidence type="ECO:0000313" key="4">
    <source>
        <dbReference type="EMBL" id="MCS0610859.1"/>
    </source>
</evidence>
<keyword evidence="5" id="KW-1185">Reference proteome</keyword>
<comment type="similarity">
    <text evidence="3">Belongs to the CheD family.</text>
</comment>
<keyword evidence="1 3" id="KW-0145">Chemotaxis</keyword>
<gene>
    <name evidence="3" type="primary">cheD</name>
    <name evidence="4" type="ORF">NX773_22065</name>
</gene>
<name>A0ABT2BQS2_9BURK</name>
<dbReference type="PANTHER" id="PTHR35147">
    <property type="entry name" value="CHEMORECEPTOR GLUTAMINE DEAMIDASE CHED-RELATED"/>
    <property type="match status" value="1"/>
</dbReference>
<evidence type="ECO:0000256" key="3">
    <source>
        <dbReference type="HAMAP-Rule" id="MF_01440"/>
    </source>
</evidence>
<organism evidence="4 5">
    <name type="scientific">Massilia solisilvae</name>
    <dbReference type="NCBI Taxonomy" id="1811225"/>
    <lineage>
        <taxon>Bacteria</taxon>
        <taxon>Pseudomonadati</taxon>
        <taxon>Pseudomonadota</taxon>
        <taxon>Betaproteobacteria</taxon>
        <taxon>Burkholderiales</taxon>
        <taxon>Oxalobacteraceae</taxon>
        <taxon>Telluria group</taxon>
        <taxon>Massilia</taxon>
    </lineage>
</organism>
<protein>
    <recommendedName>
        <fullName evidence="3">Probable chemoreceptor glutamine deamidase CheD</fullName>
        <ecNumber evidence="3">3.5.1.44</ecNumber>
    </recommendedName>
</protein>
<dbReference type="SUPFAM" id="SSF64438">
    <property type="entry name" value="CNF1/YfiH-like putative cysteine hydrolases"/>
    <property type="match status" value="1"/>
</dbReference>
<comment type="caution">
    <text evidence="4">The sequence shown here is derived from an EMBL/GenBank/DDBJ whole genome shotgun (WGS) entry which is preliminary data.</text>
</comment>
<comment type="catalytic activity">
    <reaction evidence="3">
        <text>L-glutaminyl-[protein] + H2O = L-glutamyl-[protein] + NH4(+)</text>
        <dbReference type="Rhea" id="RHEA:16441"/>
        <dbReference type="Rhea" id="RHEA-COMP:10207"/>
        <dbReference type="Rhea" id="RHEA-COMP:10208"/>
        <dbReference type="ChEBI" id="CHEBI:15377"/>
        <dbReference type="ChEBI" id="CHEBI:28938"/>
        <dbReference type="ChEBI" id="CHEBI:29973"/>
        <dbReference type="ChEBI" id="CHEBI:30011"/>
        <dbReference type="EC" id="3.5.1.44"/>
    </reaction>
</comment>
<evidence type="ECO:0000256" key="2">
    <source>
        <dbReference type="ARBA" id="ARBA00022801"/>
    </source>
</evidence>
<dbReference type="EMBL" id="JANUGV010000009">
    <property type="protein sequence ID" value="MCS0610859.1"/>
    <property type="molecule type" value="Genomic_DNA"/>
</dbReference>